<keyword evidence="4 13" id="KW-0963">Cytoplasm</keyword>
<reference evidence="17 18" key="1">
    <citation type="submission" date="2024-09" db="EMBL/GenBank/DDBJ databases">
        <title>A chromosome-level genome assembly of Gray's grenadier anchovy, Coilia grayii.</title>
        <authorList>
            <person name="Fu Z."/>
        </authorList>
    </citation>
    <scope>NUCLEOTIDE SEQUENCE [LARGE SCALE GENOMIC DNA]</scope>
    <source>
        <strain evidence="17">G4</strain>
        <tissue evidence="17">Muscle</tissue>
    </source>
</reference>
<comment type="subcellular location">
    <subcellularLocation>
        <location evidence="2 13">Cytoplasm</location>
    </subcellularLocation>
    <subcellularLocation>
        <location evidence="1 13">Nucleus</location>
    </subcellularLocation>
</comment>
<dbReference type="FunFam" id="1.20.1050.20:FF:000001">
    <property type="entry name" value="Signal transducer and activator of transcription"/>
    <property type="match status" value="1"/>
</dbReference>
<comment type="similarity">
    <text evidence="3 13">Belongs to the transcription factor STAT family.</text>
</comment>
<evidence type="ECO:0000256" key="8">
    <source>
        <dbReference type="ARBA" id="ARBA00023125"/>
    </source>
</evidence>
<dbReference type="Proteomes" id="UP001591681">
    <property type="component" value="Unassembled WGS sequence"/>
</dbReference>
<feature type="coiled-coil region" evidence="14">
    <location>
        <begin position="13"/>
        <end position="57"/>
    </location>
</feature>
<evidence type="ECO:0000256" key="11">
    <source>
        <dbReference type="ARBA" id="ARBA00023242"/>
    </source>
</evidence>
<keyword evidence="5 13" id="KW-0597">Phosphoprotein</keyword>
<evidence type="ECO:0000256" key="2">
    <source>
        <dbReference type="ARBA" id="ARBA00004496"/>
    </source>
</evidence>
<keyword evidence="10 13" id="KW-0804">Transcription</keyword>
<gene>
    <name evidence="17" type="ORF">ACEWY4_022971</name>
</gene>
<feature type="region of interest" description="Disordered" evidence="15">
    <location>
        <begin position="568"/>
        <end position="626"/>
    </location>
</feature>
<keyword evidence="11 13" id="KW-0539">Nucleus</keyword>
<dbReference type="InterPro" id="IPR048988">
    <property type="entry name" value="STAT_linker"/>
</dbReference>
<evidence type="ECO:0000256" key="5">
    <source>
        <dbReference type="ARBA" id="ARBA00022553"/>
    </source>
</evidence>
<dbReference type="GO" id="GO:0005634">
    <property type="term" value="C:nucleus"/>
    <property type="evidence" value="ECO:0007669"/>
    <property type="project" value="UniProtKB-SubCell"/>
</dbReference>
<sequence length="626" mass="70564">MLQQLESSMGGKHRELDNKVSELRKMLQDAEIDIKALADLQDEHDFREKTLQSQDQELIAAKTQEHEEHEGHQRDITDMLLVRNIKNMKMEVVVRQVADALTMADHIQFSLITEELPEWKRRQQVACIGGPINACLDQLQSWFTSVAESLKQVQQQLRKLQELVQKFTYDNDPVALGIGALEERAIALLENLLVSALIVERQPCMPTHPQRPLVIKMGVQFTVKLRLLMKLPELNSQLKVKVFFDKDVSESNAAKWFRKFTILGGTTKVMNMEESSGNLTAEFRHLILRENRAARSNQGPLIVTEELHTVCFETQLDQPGQNPVHLSTMSLPVVVMSSVTPMSSAWASVLWYNMLSSEPKNLSFFLDPPTATWAQLSEVLSWQFSSITKRGLNSEHLSMLGDKLLGRSDPDGQVTLTQFCKASDRTFPFWAWLDSILDMIRRHLLSLWQNGCIMGFVSKEREKQLLKDKSPGTFLLRFSDSCRDGAITFTWVEHTLGGPEVKTGEAYTKYRLASMSFPDILREYSIVTADNVKVSPLVFLYPNTPKDDAFGCYYSQPLETEQKLSVTSSMDAMGPGESAATERKPGQQEGEATSGEYHDSGAKHKLSKVAEDASVQERSTGTCSEG</sequence>
<dbReference type="SUPFAM" id="SSF47655">
    <property type="entry name" value="STAT"/>
    <property type="match status" value="1"/>
</dbReference>
<dbReference type="Gene3D" id="2.60.40.630">
    <property type="entry name" value="STAT transcription factor, DNA-binding domain"/>
    <property type="match status" value="1"/>
</dbReference>
<protein>
    <recommendedName>
        <fullName evidence="13">Signal transducer and activator of transcription</fullName>
    </recommendedName>
</protein>
<dbReference type="InterPro" id="IPR000980">
    <property type="entry name" value="SH2"/>
</dbReference>
<keyword evidence="14" id="KW-0175">Coiled coil</keyword>
<dbReference type="InterPro" id="IPR012345">
    <property type="entry name" value="STAT_TF_DNA-bd_N"/>
</dbReference>
<dbReference type="PANTHER" id="PTHR11801">
    <property type="entry name" value="SIGNAL TRANSDUCER AND ACTIVATOR OF TRANSCRIPTION"/>
    <property type="match status" value="1"/>
</dbReference>
<dbReference type="InterPro" id="IPR036860">
    <property type="entry name" value="SH2_dom_sf"/>
</dbReference>
<proteinExistence type="inferred from homology"/>
<evidence type="ECO:0000256" key="3">
    <source>
        <dbReference type="ARBA" id="ARBA00005586"/>
    </source>
</evidence>
<dbReference type="PROSITE" id="PS50001">
    <property type="entry name" value="SH2"/>
    <property type="match status" value="1"/>
</dbReference>
<evidence type="ECO:0000256" key="12">
    <source>
        <dbReference type="PROSITE-ProRule" id="PRU00191"/>
    </source>
</evidence>
<dbReference type="Pfam" id="PF02864">
    <property type="entry name" value="STAT_bind"/>
    <property type="match status" value="1"/>
</dbReference>
<comment type="caution">
    <text evidence="17">The sequence shown here is derived from an EMBL/GenBank/DDBJ whole genome shotgun (WGS) entry which is preliminary data.</text>
</comment>
<evidence type="ECO:0000256" key="10">
    <source>
        <dbReference type="ARBA" id="ARBA00023163"/>
    </source>
</evidence>
<evidence type="ECO:0000256" key="6">
    <source>
        <dbReference type="ARBA" id="ARBA00022999"/>
    </source>
</evidence>
<accession>A0ABD1J1M9</accession>
<dbReference type="FunFam" id="3.30.505.10:FF:000003">
    <property type="entry name" value="Signal transducer and activator of transcription"/>
    <property type="match status" value="1"/>
</dbReference>
<dbReference type="EMBL" id="JBHFQA010000020">
    <property type="protein sequence ID" value="KAL2081118.1"/>
    <property type="molecule type" value="Genomic_DNA"/>
</dbReference>
<dbReference type="SUPFAM" id="SSF49417">
    <property type="entry name" value="p53-like transcription factors"/>
    <property type="match status" value="1"/>
</dbReference>
<dbReference type="Gene3D" id="1.10.238.10">
    <property type="entry name" value="EF-hand"/>
    <property type="match status" value="1"/>
</dbReference>
<dbReference type="Pfam" id="PF21354">
    <property type="entry name" value="STAT_linker"/>
    <property type="match status" value="1"/>
</dbReference>
<evidence type="ECO:0000313" key="17">
    <source>
        <dbReference type="EMBL" id="KAL2081118.1"/>
    </source>
</evidence>
<keyword evidence="9 13" id="KW-0010">Activator</keyword>
<dbReference type="InterPro" id="IPR015988">
    <property type="entry name" value="STAT_TF_CC"/>
</dbReference>
<feature type="domain" description="SH2" evidence="16">
    <location>
        <begin position="448"/>
        <end position="558"/>
    </location>
</feature>
<dbReference type="GO" id="GO:0003677">
    <property type="term" value="F:DNA binding"/>
    <property type="evidence" value="ECO:0007669"/>
    <property type="project" value="UniProtKB-KW"/>
</dbReference>
<dbReference type="GO" id="GO:0019221">
    <property type="term" value="P:cytokine-mediated signaling pathway"/>
    <property type="evidence" value="ECO:0007669"/>
    <property type="project" value="UniProtKB-ARBA"/>
</dbReference>
<dbReference type="AlphaFoldDB" id="A0ABD1J1M9"/>
<keyword evidence="8 13" id="KW-0238">DNA-binding</keyword>
<dbReference type="InterPro" id="IPR013801">
    <property type="entry name" value="STAT_TF_DNA-bd"/>
</dbReference>
<evidence type="ECO:0000256" key="1">
    <source>
        <dbReference type="ARBA" id="ARBA00004123"/>
    </source>
</evidence>
<evidence type="ECO:0000313" key="18">
    <source>
        <dbReference type="Proteomes" id="UP001591681"/>
    </source>
</evidence>
<dbReference type="InterPro" id="IPR008967">
    <property type="entry name" value="p53-like_TF_DNA-bd_sf"/>
</dbReference>
<evidence type="ECO:0000256" key="7">
    <source>
        <dbReference type="ARBA" id="ARBA00023015"/>
    </source>
</evidence>
<dbReference type="Gene3D" id="3.30.505.10">
    <property type="entry name" value="SH2 domain"/>
    <property type="match status" value="1"/>
</dbReference>
<dbReference type="GO" id="GO:0006955">
    <property type="term" value="P:immune response"/>
    <property type="evidence" value="ECO:0007669"/>
    <property type="project" value="UniProtKB-ARBA"/>
</dbReference>
<dbReference type="InterPro" id="IPR013800">
    <property type="entry name" value="STAT_TF_alpha"/>
</dbReference>
<dbReference type="InterPro" id="IPR001217">
    <property type="entry name" value="STAT"/>
</dbReference>
<evidence type="ECO:0000256" key="9">
    <source>
        <dbReference type="ARBA" id="ARBA00023159"/>
    </source>
</evidence>
<name>A0ABD1J1M9_9TELE</name>
<organism evidence="17 18">
    <name type="scientific">Coilia grayii</name>
    <name type="common">Gray's grenadier anchovy</name>
    <dbReference type="NCBI Taxonomy" id="363190"/>
    <lineage>
        <taxon>Eukaryota</taxon>
        <taxon>Metazoa</taxon>
        <taxon>Chordata</taxon>
        <taxon>Craniata</taxon>
        <taxon>Vertebrata</taxon>
        <taxon>Euteleostomi</taxon>
        <taxon>Actinopterygii</taxon>
        <taxon>Neopterygii</taxon>
        <taxon>Teleostei</taxon>
        <taxon>Clupei</taxon>
        <taxon>Clupeiformes</taxon>
        <taxon>Clupeoidei</taxon>
        <taxon>Engraulidae</taxon>
        <taxon>Coilinae</taxon>
        <taxon>Coilia</taxon>
    </lineage>
</organism>
<dbReference type="GO" id="GO:0005737">
    <property type="term" value="C:cytoplasm"/>
    <property type="evidence" value="ECO:0007669"/>
    <property type="project" value="UniProtKB-SubCell"/>
</dbReference>
<keyword evidence="7 13" id="KW-0805">Transcription regulation</keyword>
<evidence type="ECO:0000256" key="13">
    <source>
        <dbReference type="RuleBase" id="RU046415"/>
    </source>
</evidence>
<dbReference type="FunFam" id="2.60.40.630:FF:000001">
    <property type="entry name" value="Signal transducer and activator of transcription"/>
    <property type="match status" value="1"/>
</dbReference>
<dbReference type="FunFam" id="1.10.238.10:FF:000012">
    <property type="entry name" value="Signal transducer and activator of transcription"/>
    <property type="match status" value="1"/>
</dbReference>
<evidence type="ECO:0000256" key="4">
    <source>
        <dbReference type="ARBA" id="ARBA00022490"/>
    </source>
</evidence>
<dbReference type="Pfam" id="PF01017">
    <property type="entry name" value="STAT_alpha"/>
    <property type="match status" value="1"/>
</dbReference>
<feature type="compositionally biased region" description="Polar residues" evidence="15">
    <location>
        <begin position="616"/>
        <end position="626"/>
    </location>
</feature>
<dbReference type="SUPFAM" id="SSF55550">
    <property type="entry name" value="SH2 domain"/>
    <property type="match status" value="1"/>
</dbReference>
<evidence type="ECO:0000256" key="15">
    <source>
        <dbReference type="SAM" id="MobiDB-lite"/>
    </source>
</evidence>
<evidence type="ECO:0000259" key="16">
    <source>
        <dbReference type="PROSITE" id="PS50001"/>
    </source>
</evidence>
<feature type="coiled-coil region" evidence="14">
    <location>
        <begin position="143"/>
        <end position="170"/>
    </location>
</feature>
<dbReference type="Gene3D" id="1.20.1050.20">
    <property type="entry name" value="STAT transcription factor, all-alpha domain"/>
    <property type="match status" value="1"/>
</dbReference>
<keyword evidence="18" id="KW-1185">Reference proteome</keyword>
<evidence type="ECO:0000256" key="14">
    <source>
        <dbReference type="SAM" id="Coils"/>
    </source>
</evidence>
<keyword evidence="6 12" id="KW-0727">SH2 domain</keyword>
<dbReference type="Pfam" id="PF00017">
    <property type="entry name" value="SH2"/>
    <property type="match status" value="1"/>
</dbReference>